<proteinExistence type="predicted"/>
<evidence type="ECO:0000313" key="2">
    <source>
        <dbReference type="Proteomes" id="UP000887577"/>
    </source>
</evidence>
<dbReference type="Pfam" id="PF00651">
    <property type="entry name" value="BTB"/>
    <property type="match status" value="1"/>
</dbReference>
<sequence length="373" mass="42645">MLLKTPLLKACIISFTEKTIINFDEKNEFSLLPQITGSDTYIFHVQDIKGDFEITKIYSQGSGDIVYDYANKTFVAGNYYASYDVEFYITTDIEFKKVAYVNVSHEIEVSAARMKLLKVYECYEEFFALPGHEYMKFKYLIKKIRENYVEIVVENPLEVEIEGKTCDFKHEAADSADIKLALSFVFDPDVLKQSHQHLKIPDASQSLSDLTVADDHEYVQNKSNKPTLYEIMSDSKYADVVLISSDGKKIPSHRCVLSKYSEIFATIFAESKDIPTKINIDGFDANVIVAALDFCYGKDNSIVGYESKLFEFANKYSMHTLKYEEFLTDLRRLPFGRDMRVRLFKNVSLEKLGAVESADGLRARGHGFESFSV</sequence>
<dbReference type="InterPro" id="IPR000210">
    <property type="entry name" value="BTB/POZ_dom"/>
</dbReference>
<evidence type="ECO:0000259" key="1">
    <source>
        <dbReference type="PROSITE" id="PS50097"/>
    </source>
</evidence>
<evidence type="ECO:0000313" key="3">
    <source>
        <dbReference type="WBParaSite" id="PSU_v2.g16141.t1"/>
    </source>
</evidence>
<keyword evidence="2" id="KW-1185">Reference proteome</keyword>
<dbReference type="PROSITE" id="PS50097">
    <property type="entry name" value="BTB"/>
    <property type="match status" value="1"/>
</dbReference>
<name>A0A914YFK1_9BILA</name>
<accession>A0A914YFK1</accession>
<protein>
    <submittedName>
        <fullName evidence="3">BTB domain-containing protein</fullName>
    </submittedName>
</protein>
<dbReference type="AlphaFoldDB" id="A0A914YFK1"/>
<dbReference type="PANTHER" id="PTHR24413">
    <property type="entry name" value="SPECKLE-TYPE POZ PROTEIN"/>
    <property type="match status" value="1"/>
</dbReference>
<feature type="domain" description="BTB" evidence="1">
    <location>
        <begin position="238"/>
        <end position="304"/>
    </location>
</feature>
<dbReference type="SUPFAM" id="SSF54695">
    <property type="entry name" value="POZ domain"/>
    <property type="match status" value="1"/>
</dbReference>
<dbReference type="CDD" id="cd18186">
    <property type="entry name" value="BTB_POZ_ZBTB_KLHL-like"/>
    <property type="match status" value="1"/>
</dbReference>
<dbReference type="InterPro" id="IPR011333">
    <property type="entry name" value="SKP1/BTB/POZ_sf"/>
</dbReference>
<reference evidence="3" key="1">
    <citation type="submission" date="2022-11" db="UniProtKB">
        <authorList>
            <consortium name="WormBaseParasite"/>
        </authorList>
    </citation>
    <scope>IDENTIFICATION</scope>
</reference>
<dbReference type="Proteomes" id="UP000887577">
    <property type="component" value="Unplaced"/>
</dbReference>
<dbReference type="Gene3D" id="3.30.710.10">
    <property type="entry name" value="Potassium Channel Kv1.1, Chain A"/>
    <property type="match status" value="1"/>
</dbReference>
<dbReference type="SMART" id="SM00225">
    <property type="entry name" value="BTB"/>
    <property type="match status" value="1"/>
</dbReference>
<organism evidence="2 3">
    <name type="scientific">Panagrolaimus superbus</name>
    <dbReference type="NCBI Taxonomy" id="310955"/>
    <lineage>
        <taxon>Eukaryota</taxon>
        <taxon>Metazoa</taxon>
        <taxon>Ecdysozoa</taxon>
        <taxon>Nematoda</taxon>
        <taxon>Chromadorea</taxon>
        <taxon>Rhabditida</taxon>
        <taxon>Tylenchina</taxon>
        <taxon>Panagrolaimomorpha</taxon>
        <taxon>Panagrolaimoidea</taxon>
        <taxon>Panagrolaimidae</taxon>
        <taxon>Panagrolaimus</taxon>
    </lineage>
</organism>
<dbReference type="WBParaSite" id="PSU_v2.g16141.t1">
    <property type="protein sequence ID" value="PSU_v2.g16141.t1"/>
    <property type="gene ID" value="PSU_v2.g16141"/>
</dbReference>